<gene>
    <name evidence="3" type="ORF">GWK15_03675</name>
    <name evidence="2" type="ORF">GXW75_02750</name>
</gene>
<proteinExistence type="predicted"/>
<accession>A0A9X9WCU5</accession>
<reference evidence="2" key="3">
    <citation type="journal article" date="2021" name="Syst. Appl. Microbiol.">
        <title>Roseomonas hellenica sp. nov., isolated from roots of wild-growing Alkanna tinctoria.</title>
        <authorList>
            <person name="Rat A."/>
            <person name="Naranjo H.D."/>
            <person name="Lebbe L."/>
            <person name="Cnockaert M."/>
            <person name="Krigas N."/>
            <person name="Grigoriadou K."/>
            <person name="Maloupa E."/>
            <person name="Willems A."/>
        </authorList>
    </citation>
    <scope>NUCLEOTIDE SEQUENCE</scope>
    <source>
        <strain evidence="2">LMG 31161</strain>
    </source>
</reference>
<evidence type="ECO:0008006" key="6">
    <source>
        <dbReference type="Google" id="ProtNLM"/>
    </source>
</evidence>
<keyword evidence="4" id="KW-1185">Reference proteome</keyword>
<evidence type="ECO:0000313" key="2">
    <source>
        <dbReference type="EMBL" id="MBR0658155.1"/>
    </source>
</evidence>
<keyword evidence="1" id="KW-0732">Signal</keyword>
<protein>
    <recommendedName>
        <fullName evidence="6">Alpha/beta hydrolase</fullName>
    </recommendedName>
</protein>
<evidence type="ECO:0000313" key="3">
    <source>
        <dbReference type="EMBL" id="NKE16028.1"/>
    </source>
</evidence>
<dbReference type="EMBL" id="JAAEDK010000005">
    <property type="protein sequence ID" value="MBR0658155.1"/>
    <property type="molecule type" value="Genomic_DNA"/>
</dbReference>
<evidence type="ECO:0000313" key="5">
    <source>
        <dbReference type="Proteomes" id="UP001138708"/>
    </source>
</evidence>
<comment type="caution">
    <text evidence="2">The sequence shown here is derived from an EMBL/GenBank/DDBJ whole genome shotgun (WGS) entry which is preliminary data.</text>
</comment>
<reference evidence="2" key="1">
    <citation type="submission" date="2020-01" db="EMBL/GenBank/DDBJ databases">
        <authorList>
            <person name="Rat A."/>
        </authorList>
    </citation>
    <scope>NUCLEOTIDE SEQUENCE</scope>
    <source>
        <strain evidence="2">LMG 31161</strain>
    </source>
</reference>
<dbReference type="Proteomes" id="UP001138708">
    <property type="component" value="Unassembled WGS sequence"/>
</dbReference>
<name>A0A9X9WCU5_9PROT</name>
<organism evidence="2 5">
    <name type="scientific">Neoroseomonas oryzicola</name>
    <dbReference type="NCBI Taxonomy" id="535904"/>
    <lineage>
        <taxon>Bacteria</taxon>
        <taxon>Pseudomonadati</taxon>
        <taxon>Pseudomonadota</taxon>
        <taxon>Alphaproteobacteria</taxon>
        <taxon>Acetobacterales</taxon>
        <taxon>Acetobacteraceae</taxon>
        <taxon>Neoroseomonas</taxon>
    </lineage>
</organism>
<dbReference type="AlphaFoldDB" id="A0A9X9WCU5"/>
<evidence type="ECO:0000256" key="1">
    <source>
        <dbReference type="SAM" id="SignalP"/>
    </source>
</evidence>
<dbReference type="RefSeq" id="WP_168039149.1">
    <property type="nucleotide sequence ID" value="NZ_JAAEDK010000005.1"/>
</dbReference>
<feature type="chain" id="PRO_5040873707" description="Alpha/beta hydrolase" evidence="1">
    <location>
        <begin position="20"/>
        <end position="224"/>
    </location>
</feature>
<sequence>MTRTLGLLAGLMLSATAAASGPPASPFVILLPDATGDEGRSEPYVDALSARGIATLVLGFEEADEGPRASLAPAPSRDAEELARSWAAGEMLSLAGRGVALIGFGAAARVVLGTGDAPVVALDPGCRGLSLPARSAPALLVHGLAAPDARDCAALDGSAGLERLALRGITHGWDLPVVVAPAGALLPDPANGGRRRSRPDPIATAAVAEAVAAWLAARLQDGAR</sequence>
<feature type="signal peptide" evidence="1">
    <location>
        <begin position="1"/>
        <end position="19"/>
    </location>
</feature>
<dbReference type="EMBL" id="JAAVUP010000001">
    <property type="protein sequence ID" value="NKE16028.1"/>
    <property type="molecule type" value="Genomic_DNA"/>
</dbReference>
<evidence type="ECO:0000313" key="4">
    <source>
        <dbReference type="Proteomes" id="UP000746741"/>
    </source>
</evidence>
<reference evidence="3 4" key="2">
    <citation type="submission" date="2020-02" db="EMBL/GenBank/DDBJ databases">
        <authorList>
            <person name="Sun Q."/>
            <person name="Inoue M."/>
        </authorList>
    </citation>
    <scope>NUCLEOTIDE SEQUENCE [LARGE SCALE GENOMIC DNA]</scope>
    <source>
        <strain evidence="3 4">KCTC 22478</strain>
    </source>
</reference>
<dbReference type="Proteomes" id="UP000746741">
    <property type="component" value="Unassembled WGS sequence"/>
</dbReference>